<dbReference type="InterPro" id="IPR017996">
    <property type="entry name" value="MRJP/yellow-related"/>
</dbReference>
<comment type="subcellular location">
    <subcellularLocation>
        <location evidence="1">Secreted</location>
    </subcellularLocation>
</comment>
<evidence type="ECO:0000313" key="3">
    <source>
        <dbReference type="EMBL" id="MFC3679406.1"/>
    </source>
</evidence>
<name>A0ABV7VPE6_9GAMM</name>
<proteinExistence type="predicted"/>
<dbReference type="Pfam" id="PF03022">
    <property type="entry name" value="MRJP"/>
    <property type="match status" value="1"/>
</dbReference>
<accession>A0ABV7VPE6</accession>
<dbReference type="EMBL" id="JBHRYB010000005">
    <property type="protein sequence ID" value="MFC3679406.1"/>
    <property type="molecule type" value="Genomic_DNA"/>
</dbReference>
<evidence type="ECO:0000256" key="2">
    <source>
        <dbReference type="ARBA" id="ARBA00022525"/>
    </source>
</evidence>
<dbReference type="SUPFAM" id="SSF101898">
    <property type="entry name" value="NHL repeat"/>
    <property type="match status" value="1"/>
</dbReference>
<reference evidence="4" key="1">
    <citation type="journal article" date="2019" name="Int. J. Syst. Evol. Microbiol.">
        <title>The Global Catalogue of Microorganisms (GCM) 10K type strain sequencing project: providing services to taxonomists for standard genome sequencing and annotation.</title>
        <authorList>
            <consortium name="The Broad Institute Genomics Platform"/>
            <consortium name="The Broad Institute Genome Sequencing Center for Infectious Disease"/>
            <person name="Wu L."/>
            <person name="Ma J."/>
        </authorList>
    </citation>
    <scope>NUCLEOTIDE SEQUENCE [LARGE SCALE GENOMIC DNA]</scope>
    <source>
        <strain evidence="4">KCTC 42424</strain>
    </source>
</reference>
<dbReference type="PANTHER" id="PTHR10009">
    <property type="entry name" value="PROTEIN YELLOW-RELATED"/>
    <property type="match status" value="1"/>
</dbReference>
<gene>
    <name evidence="3" type="ORF">ACFOMG_04680</name>
</gene>
<evidence type="ECO:0000256" key="1">
    <source>
        <dbReference type="ARBA" id="ARBA00004613"/>
    </source>
</evidence>
<dbReference type="Proteomes" id="UP001595722">
    <property type="component" value="Unassembled WGS sequence"/>
</dbReference>
<organism evidence="3 4">
    <name type="scientific">Bacterioplanoides pacificum</name>
    <dbReference type="NCBI Taxonomy" id="1171596"/>
    <lineage>
        <taxon>Bacteria</taxon>
        <taxon>Pseudomonadati</taxon>
        <taxon>Pseudomonadota</taxon>
        <taxon>Gammaproteobacteria</taxon>
        <taxon>Oceanospirillales</taxon>
        <taxon>Oceanospirillaceae</taxon>
        <taxon>Bacterioplanoides</taxon>
    </lineage>
</organism>
<sequence length="380" mass="42417">MLRRWFIILLLMLVALLVALRSVYHQDGQFPDRSAVPLLPSTELQRVADLPAPPGNLAVSDGGRLFFTFHPEADPEINVAEWRDGQVQAFPDRSWQPGGSRENAFNQVLSLRLHGTTLWLLDTGKHALNRVRLLAFDIRDGQLLHEYHFPREVFPLGAHANDFRISPDGRYFYITDASILARSPALVVYDRQQNDSWRLLHNSATVQAGPYQPVVQGREMTLFGVFTINPGVDGIALDANGEWLYFAAVSADQVYRIATADLHDRQLPYATLESRVEALGAKPMTDGMALDASGNLYFTDLEHSAIVRRTPEGQLQTLLRSADLRWPDGFSLAADGYLYVSCSALHQVIAEPADAIEAAGPFQIYRFHLGRAEQTLANQL</sequence>
<evidence type="ECO:0000313" key="4">
    <source>
        <dbReference type="Proteomes" id="UP001595722"/>
    </source>
</evidence>
<dbReference type="Gene3D" id="2.120.10.30">
    <property type="entry name" value="TolB, C-terminal domain"/>
    <property type="match status" value="1"/>
</dbReference>
<dbReference type="InterPro" id="IPR011042">
    <property type="entry name" value="6-blade_b-propeller_TolB-like"/>
</dbReference>
<comment type="caution">
    <text evidence="3">The sequence shown here is derived from an EMBL/GenBank/DDBJ whole genome shotgun (WGS) entry which is preliminary data.</text>
</comment>
<keyword evidence="2" id="KW-0964">Secreted</keyword>
<dbReference type="RefSeq" id="WP_376865096.1">
    <property type="nucleotide sequence ID" value="NZ_JBHRYB010000005.1"/>
</dbReference>
<dbReference type="PANTHER" id="PTHR10009:SF18">
    <property type="entry name" value="PROTEIN YELLOW-LIKE PROTEIN"/>
    <property type="match status" value="1"/>
</dbReference>
<keyword evidence="4" id="KW-1185">Reference proteome</keyword>
<protein>
    <submittedName>
        <fullName evidence="3">SMP-30/gluconolactonase/LRE family protein</fullName>
    </submittedName>
</protein>